<dbReference type="HAMAP" id="MF_01401">
    <property type="entry name" value="MsrA"/>
    <property type="match status" value="1"/>
</dbReference>
<evidence type="ECO:0000256" key="4">
    <source>
        <dbReference type="HAMAP-Rule" id="MF_01401"/>
    </source>
</evidence>
<accession>A0A3N1NYQ7</accession>
<gene>
    <name evidence="4" type="primary">msrA</name>
    <name evidence="7" type="ORF">EDC38_1938</name>
</gene>
<feature type="signal peptide" evidence="5">
    <location>
        <begin position="1"/>
        <end position="17"/>
    </location>
</feature>
<keyword evidence="1 4" id="KW-0560">Oxidoreductase</keyword>
<dbReference type="PANTHER" id="PTHR43774:SF1">
    <property type="entry name" value="PEPTIDE METHIONINE SULFOXIDE REDUCTASE MSRA 2"/>
    <property type="match status" value="1"/>
</dbReference>
<evidence type="ECO:0000256" key="2">
    <source>
        <dbReference type="ARBA" id="ARBA00047806"/>
    </source>
</evidence>
<comment type="similarity">
    <text evidence="4">Belongs to the MsrA Met sulfoxide reductase family.</text>
</comment>
<dbReference type="EC" id="1.8.4.11" evidence="4"/>
<feature type="domain" description="Peptide methionine sulphoxide reductase MsrA" evidence="6">
    <location>
        <begin position="22"/>
        <end position="171"/>
    </location>
</feature>
<evidence type="ECO:0000256" key="1">
    <source>
        <dbReference type="ARBA" id="ARBA00023002"/>
    </source>
</evidence>
<dbReference type="Proteomes" id="UP000273643">
    <property type="component" value="Unassembled WGS sequence"/>
</dbReference>
<reference evidence="7 8" key="1">
    <citation type="submission" date="2018-11" db="EMBL/GenBank/DDBJ databases">
        <title>Genomic Encyclopedia of Type Strains, Phase IV (KMG-IV): sequencing the most valuable type-strain genomes for metagenomic binning, comparative biology and taxonomic classification.</title>
        <authorList>
            <person name="Goeker M."/>
        </authorList>
    </citation>
    <scope>NUCLEOTIDE SEQUENCE [LARGE SCALE GENOMIC DNA]</scope>
    <source>
        <strain evidence="7 8">DSM 16974</strain>
    </source>
</reference>
<keyword evidence="8" id="KW-1185">Reference proteome</keyword>
<dbReference type="Gene3D" id="3.30.1060.10">
    <property type="entry name" value="Peptide methionine sulphoxide reductase MsrA"/>
    <property type="match status" value="1"/>
</dbReference>
<dbReference type="PANTHER" id="PTHR43774">
    <property type="entry name" value="PEPTIDE METHIONINE SULFOXIDE REDUCTASE"/>
    <property type="match status" value="1"/>
</dbReference>
<feature type="chain" id="PRO_5018295269" description="Peptide methionine sulfoxide reductase MsrA" evidence="5">
    <location>
        <begin position="18"/>
        <end position="188"/>
    </location>
</feature>
<dbReference type="InterPro" id="IPR002569">
    <property type="entry name" value="Met_Sox_Rdtase_MsrA_dom"/>
</dbReference>
<protein>
    <recommendedName>
        <fullName evidence="4">Peptide methionine sulfoxide reductase MsrA</fullName>
        <shortName evidence="4">Protein-methionine-S-oxide reductase</shortName>
        <ecNumber evidence="4">1.8.4.11</ecNumber>
    </recommendedName>
    <alternativeName>
        <fullName evidence="4">Peptide-methionine (S)-S-oxide reductase</fullName>
        <shortName evidence="4">Peptide Met(O) reductase</shortName>
    </alternativeName>
</protein>
<comment type="caution">
    <text evidence="7">The sequence shown here is derived from an EMBL/GenBank/DDBJ whole genome shotgun (WGS) entry which is preliminary data.</text>
</comment>
<evidence type="ECO:0000256" key="5">
    <source>
        <dbReference type="SAM" id="SignalP"/>
    </source>
</evidence>
<keyword evidence="5" id="KW-0732">Signal</keyword>
<evidence type="ECO:0000313" key="8">
    <source>
        <dbReference type="Proteomes" id="UP000273643"/>
    </source>
</evidence>
<dbReference type="NCBIfam" id="TIGR00401">
    <property type="entry name" value="msrA"/>
    <property type="match status" value="1"/>
</dbReference>
<evidence type="ECO:0000259" key="6">
    <source>
        <dbReference type="Pfam" id="PF01625"/>
    </source>
</evidence>
<comment type="catalytic activity">
    <reaction evidence="2 4">
        <text>L-methionyl-[protein] + [thioredoxin]-disulfide + H2O = L-methionyl-(S)-S-oxide-[protein] + [thioredoxin]-dithiol</text>
        <dbReference type="Rhea" id="RHEA:14217"/>
        <dbReference type="Rhea" id="RHEA-COMP:10698"/>
        <dbReference type="Rhea" id="RHEA-COMP:10700"/>
        <dbReference type="Rhea" id="RHEA-COMP:12313"/>
        <dbReference type="Rhea" id="RHEA-COMP:12315"/>
        <dbReference type="ChEBI" id="CHEBI:15377"/>
        <dbReference type="ChEBI" id="CHEBI:16044"/>
        <dbReference type="ChEBI" id="CHEBI:29950"/>
        <dbReference type="ChEBI" id="CHEBI:44120"/>
        <dbReference type="ChEBI" id="CHEBI:50058"/>
        <dbReference type="EC" id="1.8.4.11"/>
    </reaction>
</comment>
<dbReference type="RefSeq" id="WP_123638330.1">
    <property type="nucleotide sequence ID" value="NZ_RJUK01000001.1"/>
</dbReference>
<dbReference type="GO" id="GO:0008113">
    <property type="term" value="F:peptide-methionine (S)-S-oxide reductase activity"/>
    <property type="evidence" value="ECO:0007669"/>
    <property type="project" value="UniProtKB-UniRule"/>
</dbReference>
<dbReference type="OrthoDB" id="4174719at2"/>
<proteinExistence type="inferred from homology"/>
<comment type="catalytic activity">
    <reaction evidence="3 4">
        <text>[thioredoxin]-disulfide + L-methionine + H2O = L-methionine (S)-S-oxide + [thioredoxin]-dithiol</text>
        <dbReference type="Rhea" id="RHEA:19993"/>
        <dbReference type="Rhea" id="RHEA-COMP:10698"/>
        <dbReference type="Rhea" id="RHEA-COMP:10700"/>
        <dbReference type="ChEBI" id="CHEBI:15377"/>
        <dbReference type="ChEBI" id="CHEBI:29950"/>
        <dbReference type="ChEBI" id="CHEBI:50058"/>
        <dbReference type="ChEBI" id="CHEBI:57844"/>
        <dbReference type="ChEBI" id="CHEBI:58772"/>
        <dbReference type="EC" id="1.8.4.11"/>
    </reaction>
</comment>
<dbReference type="EMBL" id="RJUK01000001">
    <property type="protein sequence ID" value="ROQ21315.1"/>
    <property type="molecule type" value="Genomic_DNA"/>
</dbReference>
<evidence type="ECO:0000256" key="3">
    <source>
        <dbReference type="ARBA" id="ARBA00048782"/>
    </source>
</evidence>
<name>A0A3N1NYQ7_9GAMM</name>
<organism evidence="7 8">
    <name type="scientific">Marinimicrobium koreense</name>
    <dbReference type="NCBI Taxonomy" id="306545"/>
    <lineage>
        <taxon>Bacteria</taxon>
        <taxon>Pseudomonadati</taxon>
        <taxon>Pseudomonadota</taxon>
        <taxon>Gammaproteobacteria</taxon>
        <taxon>Cellvibrionales</taxon>
        <taxon>Cellvibrionaceae</taxon>
        <taxon>Marinimicrobium</taxon>
    </lineage>
</organism>
<dbReference type="SUPFAM" id="SSF55068">
    <property type="entry name" value="Peptide methionine sulfoxide reductase"/>
    <property type="match status" value="1"/>
</dbReference>
<evidence type="ECO:0000313" key="7">
    <source>
        <dbReference type="EMBL" id="ROQ21315.1"/>
    </source>
</evidence>
<comment type="function">
    <text evidence="4">Has an important function as a repair enzyme for proteins that have been inactivated by oxidation. Catalyzes the reversible oxidation-reduction of methionine sulfoxide in proteins to methionine.</text>
</comment>
<sequence length="188" mass="21405">MRLLLLFFALISPPLWADDTAEAIFAGGCFWCMEPPYDEVEGVKETISGYIGGTVANPSYEQVVAGGTGHTEAVKIVYDPSKVDYQALLEIFWRNIDPLDAGGQFCDRGDSYRAGIFYLNDEQEALARSTKAEVEARFEKPVVTEITEATAFYKAEGYHQNYYQKNPVRYKYYRYRCGRDARLDALWK</sequence>
<dbReference type="GO" id="GO:0033744">
    <property type="term" value="F:L-methionine:thioredoxin-disulfide S-oxidoreductase activity"/>
    <property type="evidence" value="ECO:0007669"/>
    <property type="project" value="RHEA"/>
</dbReference>
<dbReference type="InterPro" id="IPR036509">
    <property type="entry name" value="Met_Sox_Rdtase_MsrA_sf"/>
</dbReference>
<dbReference type="Pfam" id="PF01625">
    <property type="entry name" value="PMSR"/>
    <property type="match status" value="1"/>
</dbReference>
<feature type="active site" evidence="4">
    <location>
        <position position="29"/>
    </location>
</feature>
<dbReference type="AlphaFoldDB" id="A0A3N1NYQ7"/>